<evidence type="ECO:0000256" key="8">
    <source>
        <dbReference type="ARBA" id="ARBA00022840"/>
    </source>
</evidence>
<dbReference type="GO" id="GO:0005829">
    <property type="term" value="C:cytosol"/>
    <property type="evidence" value="ECO:0007669"/>
    <property type="project" value="TreeGrafter"/>
</dbReference>
<evidence type="ECO:0000256" key="5">
    <source>
        <dbReference type="ARBA" id="ARBA00022727"/>
    </source>
</evidence>
<organism evidence="11 12">
    <name type="scientific">Paucilactobacillus hokkaidonensis JCM 18461</name>
    <dbReference type="NCBI Taxonomy" id="1291742"/>
    <lineage>
        <taxon>Bacteria</taxon>
        <taxon>Bacillati</taxon>
        <taxon>Bacillota</taxon>
        <taxon>Bacilli</taxon>
        <taxon>Lactobacillales</taxon>
        <taxon>Lactobacillaceae</taxon>
        <taxon>Paucilactobacillus</taxon>
    </lineage>
</organism>
<keyword evidence="5" id="KW-0545">Nucleotide biosynthesis</keyword>
<evidence type="ECO:0000256" key="4">
    <source>
        <dbReference type="ARBA" id="ARBA00022679"/>
    </source>
</evidence>
<evidence type="ECO:0000256" key="9">
    <source>
        <dbReference type="ARBA" id="ARBA00048743"/>
    </source>
</evidence>
<evidence type="ECO:0000256" key="2">
    <source>
        <dbReference type="ARBA" id="ARBA00012980"/>
    </source>
</evidence>
<accession>A0A0A1GVF2</accession>
<dbReference type="PANTHER" id="PTHR10344:SF4">
    <property type="entry name" value="UMP-CMP KINASE 2, MITOCHONDRIAL"/>
    <property type="match status" value="1"/>
</dbReference>
<dbReference type="HOGENOM" id="CLU_049131_4_0_9"/>
<sequence length="101" mass="11333">MLGKFISFEGPDGAGKTSVLKELIPRLKNELDNEIILTREPGGNVISESIRKIILDKRNTEMDARTEALLYAAARRQHIVEQIIPALQANKIVLCDRYVDS</sequence>
<keyword evidence="6" id="KW-0547">Nucleotide-binding</keyword>
<dbReference type="EMBL" id="AP014680">
    <property type="protein sequence ID" value="BAP84828.1"/>
    <property type="molecule type" value="Genomic_DNA"/>
</dbReference>
<comment type="catalytic activity">
    <reaction evidence="9">
        <text>dTMP + ATP = dTDP + ADP</text>
        <dbReference type="Rhea" id="RHEA:13517"/>
        <dbReference type="ChEBI" id="CHEBI:30616"/>
        <dbReference type="ChEBI" id="CHEBI:58369"/>
        <dbReference type="ChEBI" id="CHEBI:63528"/>
        <dbReference type="ChEBI" id="CHEBI:456216"/>
        <dbReference type="EC" id="2.7.4.9"/>
    </reaction>
</comment>
<evidence type="ECO:0000256" key="7">
    <source>
        <dbReference type="ARBA" id="ARBA00022777"/>
    </source>
</evidence>
<dbReference type="InterPro" id="IPR039430">
    <property type="entry name" value="Thymidylate_kin-like_dom"/>
</dbReference>
<evidence type="ECO:0000256" key="3">
    <source>
        <dbReference type="ARBA" id="ARBA00017144"/>
    </source>
</evidence>
<dbReference type="NCBIfam" id="TIGR00041">
    <property type="entry name" value="DTMP_kinase"/>
    <property type="match status" value="1"/>
</dbReference>
<dbReference type="InterPro" id="IPR018094">
    <property type="entry name" value="Thymidylate_kinase"/>
</dbReference>
<evidence type="ECO:0000256" key="6">
    <source>
        <dbReference type="ARBA" id="ARBA00022741"/>
    </source>
</evidence>
<keyword evidence="4" id="KW-0808">Transferase</keyword>
<reference evidence="11 12" key="1">
    <citation type="submission" date="2014-11" db="EMBL/GenBank/DDBJ databases">
        <title>Complete genome sequence and analysis of Lactobacillus hokkaidonensis LOOC260T.</title>
        <authorList>
            <person name="Tanizawa Y."/>
            <person name="Tohno M."/>
            <person name="Kaminuma E."/>
            <person name="Nakamura Y."/>
            <person name="Arita M."/>
        </authorList>
    </citation>
    <scope>NUCLEOTIDE SEQUENCE [LARGE SCALE GENOMIC DNA]</scope>
    <source>
        <strain evidence="11 12">LOOC260</strain>
    </source>
</reference>
<dbReference type="GO" id="GO:0004798">
    <property type="term" value="F:dTMP kinase activity"/>
    <property type="evidence" value="ECO:0007669"/>
    <property type="project" value="UniProtKB-EC"/>
</dbReference>
<dbReference type="Proteomes" id="UP000031620">
    <property type="component" value="Chromosome"/>
</dbReference>
<dbReference type="AlphaFoldDB" id="A0A0A1GVF2"/>
<name>A0A0A1GVF2_9LACO</name>
<dbReference type="CDD" id="cd01672">
    <property type="entry name" value="TMPK"/>
    <property type="match status" value="1"/>
</dbReference>
<gene>
    <name evidence="11" type="ORF">LOOC260_102500</name>
</gene>
<dbReference type="SUPFAM" id="SSF52540">
    <property type="entry name" value="P-loop containing nucleoside triphosphate hydrolases"/>
    <property type="match status" value="1"/>
</dbReference>
<dbReference type="GO" id="GO:0006235">
    <property type="term" value="P:dTTP biosynthetic process"/>
    <property type="evidence" value="ECO:0007669"/>
    <property type="project" value="TreeGrafter"/>
</dbReference>
<dbReference type="PANTHER" id="PTHR10344">
    <property type="entry name" value="THYMIDYLATE KINASE"/>
    <property type="match status" value="1"/>
</dbReference>
<dbReference type="GO" id="GO:0006227">
    <property type="term" value="P:dUDP biosynthetic process"/>
    <property type="evidence" value="ECO:0007669"/>
    <property type="project" value="TreeGrafter"/>
</dbReference>
<keyword evidence="8" id="KW-0067">ATP-binding</keyword>
<dbReference type="GO" id="GO:0006233">
    <property type="term" value="P:dTDP biosynthetic process"/>
    <property type="evidence" value="ECO:0007669"/>
    <property type="project" value="InterPro"/>
</dbReference>
<dbReference type="Pfam" id="PF02223">
    <property type="entry name" value="Thymidylate_kin"/>
    <property type="match status" value="1"/>
</dbReference>
<evidence type="ECO:0000256" key="1">
    <source>
        <dbReference type="ARBA" id="ARBA00009776"/>
    </source>
</evidence>
<dbReference type="STRING" id="1291742.LOOC260_102500"/>
<evidence type="ECO:0000259" key="10">
    <source>
        <dbReference type="Pfam" id="PF02223"/>
    </source>
</evidence>
<dbReference type="GO" id="GO:0005524">
    <property type="term" value="F:ATP binding"/>
    <property type="evidence" value="ECO:0007669"/>
    <property type="project" value="UniProtKB-KW"/>
</dbReference>
<protein>
    <recommendedName>
        <fullName evidence="3">Thymidylate kinase</fullName>
        <ecNumber evidence="2">2.7.4.9</ecNumber>
    </recommendedName>
</protein>
<dbReference type="InterPro" id="IPR027417">
    <property type="entry name" value="P-loop_NTPase"/>
</dbReference>
<dbReference type="KEGG" id="lho:LOOC260_102500"/>
<evidence type="ECO:0000313" key="12">
    <source>
        <dbReference type="Proteomes" id="UP000031620"/>
    </source>
</evidence>
<feature type="domain" description="Thymidylate kinase-like" evidence="10">
    <location>
        <begin position="8"/>
        <end position="101"/>
    </location>
</feature>
<comment type="similarity">
    <text evidence="1">Belongs to the thymidylate kinase family.</text>
</comment>
<keyword evidence="7" id="KW-0418">Kinase</keyword>
<dbReference type="Gene3D" id="3.40.50.300">
    <property type="entry name" value="P-loop containing nucleotide triphosphate hydrolases"/>
    <property type="match status" value="1"/>
</dbReference>
<proteinExistence type="inferred from homology"/>
<evidence type="ECO:0000313" key="11">
    <source>
        <dbReference type="EMBL" id="BAP84828.1"/>
    </source>
</evidence>
<dbReference type="EC" id="2.7.4.9" evidence="2"/>